<accession>A0A915IW48</accession>
<evidence type="ECO:0000313" key="1">
    <source>
        <dbReference type="Proteomes" id="UP000887565"/>
    </source>
</evidence>
<dbReference type="AlphaFoldDB" id="A0A915IW48"/>
<reference evidence="2" key="1">
    <citation type="submission" date="2022-11" db="UniProtKB">
        <authorList>
            <consortium name="WormBaseParasite"/>
        </authorList>
    </citation>
    <scope>IDENTIFICATION</scope>
</reference>
<name>A0A915IW48_ROMCU</name>
<protein>
    <submittedName>
        <fullName evidence="2">Uncharacterized protein</fullName>
    </submittedName>
</protein>
<evidence type="ECO:0000313" key="2">
    <source>
        <dbReference type="WBParaSite" id="nRc.2.0.1.t18420-RA"/>
    </source>
</evidence>
<dbReference type="Proteomes" id="UP000887565">
    <property type="component" value="Unplaced"/>
</dbReference>
<dbReference type="WBParaSite" id="nRc.2.0.1.t18420-RA">
    <property type="protein sequence ID" value="nRc.2.0.1.t18420-RA"/>
    <property type="gene ID" value="nRc.2.0.1.g18420"/>
</dbReference>
<proteinExistence type="predicted"/>
<sequence length="154" mass="17961">MKTKRRTEYIKNELISNNRDHDVFLIFPQVDICERSKLCLSVSLDNGGFMFKDDFGSFTELRFFTNFSVSSTLEQTGMVTNLSYAPFLQLHFNQEKLRKMCCSTFKLVRISESLYDWHFISVFRLLIEISVFAMISSRLKTSVLLHSCNWIGIG</sequence>
<keyword evidence="1" id="KW-1185">Reference proteome</keyword>
<organism evidence="1 2">
    <name type="scientific">Romanomermis culicivorax</name>
    <name type="common">Nematode worm</name>
    <dbReference type="NCBI Taxonomy" id="13658"/>
    <lineage>
        <taxon>Eukaryota</taxon>
        <taxon>Metazoa</taxon>
        <taxon>Ecdysozoa</taxon>
        <taxon>Nematoda</taxon>
        <taxon>Enoplea</taxon>
        <taxon>Dorylaimia</taxon>
        <taxon>Mermithida</taxon>
        <taxon>Mermithoidea</taxon>
        <taxon>Mermithidae</taxon>
        <taxon>Romanomermis</taxon>
    </lineage>
</organism>